<feature type="region of interest" description="Disordered" evidence="1">
    <location>
        <begin position="1243"/>
        <end position="1278"/>
    </location>
</feature>
<keyword evidence="2" id="KW-0812">Transmembrane</keyword>
<dbReference type="WBParaSite" id="maker-uti_cns_0000580-snap-gene-0.11-mRNA-1">
    <property type="protein sequence ID" value="maker-uti_cns_0000580-snap-gene-0.11-mRNA-1"/>
    <property type="gene ID" value="maker-uti_cns_0000580-snap-gene-0.11"/>
</dbReference>
<dbReference type="PANTHER" id="PTHR16021:SF13">
    <property type="entry name" value="ETS DOMAIN-CONTAINING PROTEIN-RELATED"/>
    <property type="match status" value="1"/>
</dbReference>
<feature type="compositionally biased region" description="Low complexity" evidence="1">
    <location>
        <begin position="1246"/>
        <end position="1262"/>
    </location>
</feature>
<evidence type="ECO:0000313" key="5">
    <source>
        <dbReference type="WBParaSite" id="maker-uti_cns_0000580-snap-gene-0.11-mRNA-1"/>
    </source>
</evidence>
<feature type="transmembrane region" description="Helical" evidence="2">
    <location>
        <begin position="1287"/>
        <end position="1315"/>
    </location>
</feature>
<protein>
    <submittedName>
        <fullName evidence="5">Membrane-associated protein</fullName>
    </submittedName>
</protein>
<evidence type="ECO:0000256" key="2">
    <source>
        <dbReference type="SAM" id="Phobius"/>
    </source>
</evidence>
<sequence>MPRRCLQTAFVALAACLLCAVQHAACQAPEPFCSCVPLTTKYFFTTPPTTTTATTTTQTTTTPTTSTTATTTTTAQSTTSKICAAVNGMVDKNYIPDAAISGARVGPAGEFRITKGDQMVVNYLAENNCLSGGGTFTIRLCIGGNIQSALVSYRSSENGRFVPMPGSAAASVNAPNSKLCFDINMLIVELAFQPLTLKPTVKNAKWGTFTGWSVNKSAVMEIDLVLGSCRSPILVHRLCVNGNVKQAHILFRSVSTAIFTELSSSLDVVSDALDLCYNISTTVAQFAIFPVQLKSSFSSCSPFNGLSSNAYLPEFAIWGAVLDPGTGYNMLRVSSGYLNIDLTVFGCRSHSVYIDQVCLLGNVKQAGLQLKRSIGGSFEASSLSNTVTGDLMSNNLCYTIRQNITAIRIAPSLLKSYDTCPLVEGIQNPLVIPNMDIAFEGSRDSISGAFYMQPGRLMIIDVSARGCRPATYVSQPNNYNYSNYNYHNYTYNYNANNSNDIIDNNHNYSNYNFDNSNHANYDCNHYYDFYCDYYTVHNFNNFYHYDHNTYNDVNNANYNKHHDHNTNNKHINHYNNAYYNYYNYDADYNINHDNKHNYNSNVPNTSTYGVKICLLGGNVRRANLFIRQSALHSLEPYASLTSDTQVCLIGNIRQSSIQYQTVYGGAYITDSSSLLLSATGGTDPLCFTPPLGAFLTGIRLMPLQLKAAYSSDPAYRAFLVVYACFGYLDSICFTVPTTTTTTAMPITSKSTTTSTTTATTLTTAKPTTTTPTTFCPVVNGLASVALLPMTAVTGAVFQSGSGWIIPTSGSGSLSLDITAGGCREPLFVCLFGNVRKANLFYRTTAASVQNIFPNSLSQVAENFQLCYSLGFSVAVLQQFEGFSIRISDTAAMVIDLTVFGCRSAVRIGQLCISGNVQRANIHIKASAGDSFQLDFRTPGITSATGAPLCYQLDRQAAAVQVAPKEVCVSGNVRAANMFYADTVGSDLKIDINSPMIESDSNMPVCYNPRRSLARIGVAPLLLKTASRCPSENVLSSTAYLPTWAITGGTYSPITGYSVARGKFLTVDLTANGCRAPTYVFSVCMTGGNVKQSNLYYRMALTGGFSLLKESETATLDTPGVLCYTFNFDVHTVIIAPGEPKSSDNSTTFISGHDAYNDAIGFSISTTGGGRLAIDLTARNCRSAIYVDRDVVNIVFAEGSVKATFYLVVRDSPTNTAATLLSLLQKGLSTMELGGIVIDSVGSPDLSTPSPTSTSATKMSTAPLASTTQQQPGGGGVGGGGGGSSPSYLTLIVLVCCLGGGFLLLLVIFIIVYAVYSRRMRSDLKQKIRHDTKILDEVFDDASARYE</sequence>
<dbReference type="PROSITE" id="PS51257">
    <property type="entry name" value="PROKAR_LIPOPROTEIN"/>
    <property type="match status" value="1"/>
</dbReference>
<name>A0A1I8G2V1_9PLAT</name>
<dbReference type="Proteomes" id="UP000095280">
    <property type="component" value="Unplaced"/>
</dbReference>
<keyword evidence="2" id="KW-0472">Membrane</keyword>
<reference evidence="5" key="1">
    <citation type="submission" date="2016-11" db="UniProtKB">
        <authorList>
            <consortium name="WormBaseParasite"/>
        </authorList>
    </citation>
    <scope>IDENTIFICATION</scope>
</reference>
<keyword evidence="4" id="KW-1185">Reference proteome</keyword>
<evidence type="ECO:0000313" key="4">
    <source>
        <dbReference type="Proteomes" id="UP000095280"/>
    </source>
</evidence>
<dbReference type="InterPro" id="IPR052660">
    <property type="entry name" value="Erythrocyte_Invasion_ImmMod"/>
</dbReference>
<proteinExistence type="predicted"/>
<organism evidence="4 5">
    <name type="scientific">Macrostomum lignano</name>
    <dbReference type="NCBI Taxonomy" id="282301"/>
    <lineage>
        <taxon>Eukaryota</taxon>
        <taxon>Metazoa</taxon>
        <taxon>Spiralia</taxon>
        <taxon>Lophotrochozoa</taxon>
        <taxon>Platyhelminthes</taxon>
        <taxon>Rhabditophora</taxon>
        <taxon>Macrostomorpha</taxon>
        <taxon>Macrostomida</taxon>
        <taxon>Macrostomidae</taxon>
        <taxon>Macrostomum</taxon>
    </lineage>
</organism>
<dbReference type="PANTHER" id="PTHR16021">
    <property type="entry name" value="MANSC DOMAIN CONTAINING PROTEIN 1"/>
    <property type="match status" value="1"/>
</dbReference>
<keyword evidence="2" id="KW-1133">Transmembrane helix</keyword>
<feature type="chain" id="PRO_5009319058" evidence="3">
    <location>
        <begin position="27"/>
        <end position="1346"/>
    </location>
</feature>
<feature type="signal peptide" evidence="3">
    <location>
        <begin position="1"/>
        <end position="26"/>
    </location>
</feature>
<keyword evidence="3" id="KW-0732">Signal</keyword>
<evidence type="ECO:0000256" key="1">
    <source>
        <dbReference type="SAM" id="MobiDB-lite"/>
    </source>
</evidence>
<accession>A0A1I8G2V1</accession>
<evidence type="ECO:0000256" key="3">
    <source>
        <dbReference type="SAM" id="SignalP"/>
    </source>
</evidence>